<evidence type="ECO:0000259" key="4">
    <source>
        <dbReference type="PROSITE" id="PS50911"/>
    </source>
</evidence>
<keyword evidence="1" id="KW-0732">Signal</keyword>
<comment type="caution">
    <text evidence="6">The sequence shown here is derived from an EMBL/GenBank/DDBJ whole genome shotgun (WGS) entry which is preliminary data.</text>
</comment>
<evidence type="ECO:0000313" key="6">
    <source>
        <dbReference type="EMBL" id="GCF10730.1"/>
    </source>
</evidence>
<gene>
    <name evidence="6" type="ORF">KDI_42940</name>
</gene>
<dbReference type="Pfam" id="PF05257">
    <property type="entry name" value="CHAP"/>
    <property type="match status" value="1"/>
</dbReference>
<keyword evidence="3" id="KW-0472">Membrane</keyword>
<proteinExistence type="predicted"/>
<dbReference type="OrthoDB" id="153961at2"/>
<dbReference type="InterPro" id="IPR036779">
    <property type="entry name" value="LysM_dom_sf"/>
</dbReference>
<dbReference type="SMART" id="SM00257">
    <property type="entry name" value="LysM"/>
    <property type="match status" value="1"/>
</dbReference>
<evidence type="ECO:0000259" key="5">
    <source>
        <dbReference type="PROSITE" id="PS51782"/>
    </source>
</evidence>
<dbReference type="EMBL" id="BIXY01000081">
    <property type="protein sequence ID" value="GCF10730.1"/>
    <property type="molecule type" value="Genomic_DNA"/>
</dbReference>
<dbReference type="SUPFAM" id="SSF54001">
    <property type="entry name" value="Cysteine proteinases"/>
    <property type="match status" value="1"/>
</dbReference>
<dbReference type="CDD" id="cd00118">
    <property type="entry name" value="LysM"/>
    <property type="match status" value="1"/>
</dbReference>
<keyword evidence="3" id="KW-1133">Transmembrane helix</keyword>
<accession>A0A5A5TGM2</accession>
<dbReference type="InterPro" id="IPR007921">
    <property type="entry name" value="CHAP_dom"/>
</dbReference>
<organism evidence="6 7">
    <name type="scientific">Dictyobacter arantiisoli</name>
    <dbReference type="NCBI Taxonomy" id="2014874"/>
    <lineage>
        <taxon>Bacteria</taxon>
        <taxon>Bacillati</taxon>
        <taxon>Chloroflexota</taxon>
        <taxon>Ktedonobacteria</taxon>
        <taxon>Ktedonobacterales</taxon>
        <taxon>Dictyobacteraceae</taxon>
        <taxon>Dictyobacter</taxon>
    </lineage>
</organism>
<feature type="transmembrane region" description="Helical" evidence="3">
    <location>
        <begin position="21"/>
        <end position="47"/>
    </location>
</feature>
<protein>
    <recommendedName>
        <fullName evidence="8">Peptidase C51 domain-containing protein</fullName>
    </recommendedName>
</protein>
<dbReference type="AlphaFoldDB" id="A0A5A5TGM2"/>
<name>A0A5A5TGM2_9CHLR</name>
<dbReference type="InterPro" id="IPR038765">
    <property type="entry name" value="Papain-like_cys_pep_sf"/>
</dbReference>
<feature type="domain" description="LysM" evidence="5">
    <location>
        <begin position="60"/>
        <end position="104"/>
    </location>
</feature>
<dbReference type="SUPFAM" id="SSF54106">
    <property type="entry name" value="LysM domain"/>
    <property type="match status" value="1"/>
</dbReference>
<evidence type="ECO:0000256" key="1">
    <source>
        <dbReference type="ARBA" id="ARBA00022729"/>
    </source>
</evidence>
<feature type="domain" description="Peptidase C51" evidence="4">
    <location>
        <begin position="109"/>
        <end position="238"/>
    </location>
</feature>
<evidence type="ECO:0000256" key="2">
    <source>
        <dbReference type="ARBA" id="ARBA00022801"/>
    </source>
</evidence>
<dbReference type="Gene3D" id="3.90.1720.10">
    <property type="entry name" value="endopeptidase domain like (from Nostoc punctiforme)"/>
    <property type="match status" value="1"/>
</dbReference>
<keyword evidence="2" id="KW-0378">Hydrolase</keyword>
<dbReference type="Pfam" id="PF01476">
    <property type="entry name" value="LysM"/>
    <property type="match status" value="1"/>
</dbReference>
<keyword evidence="3" id="KW-0812">Transmembrane</keyword>
<sequence length="239" mass="26054">MLAMKKRQRLWNYFHQHRVASIVAGHIIVMTVLGLVWLGTAFAPTLFGALAQAPCASGSLTYVVRSGDTLGVIAASHGTTWQTLSSYNHLSNPNMIFVGEHVCVPQQGITQAPAKNVSLSGIHGAINPYPYGQCTWWASQRYFELHGFYVPWSTNADAWQWNARAQDFHWNISSQPSIGSIVTLQPNVQGASFLGHVAVVERVLGNGHVIASNLNWGPNYSLVTNVDFHVGPGVSFISA</sequence>
<keyword evidence="7" id="KW-1185">Reference proteome</keyword>
<dbReference type="PROSITE" id="PS50911">
    <property type="entry name" value="CHAP"/>
    <property type="match status" value="1"/>
</dbReference>
<reference evidence="6 7" key="1">
    <citation type="submission" date="2019-01" db="EMBL/GenBank/DDBJ databases">
        <title>Draft genome sequence of Dictyobacter sp. Uno17.</title>
        <authorList>
            <person name="Wang C.M."/>
            <person name="Zheng Y."/>
            <person name="Sakai Y."/>
            <person name="Abe K."/>
            <person name="Yokota A."/>
            <person name="Yabe S."/>
        </authorList>
    </citation>
    <scope>NUCLEOTIDE SEQUENCE [LARGE SCALE GENOMIC DNA]</scope>
    <source>
        <strain evidence="6 7">Uno17</strain>
    </source>
</reference>
<evidence type="ECO:0000256" key="3">
    <source>
        <dbReference type="SAM" id="Phobius"/>
    </source>
</evidence>
<evidence type="ECO:0000313" key="7">
    <source>
        <dbReference type="Proteomes" id="UP000322530"/>
    </source>
</evidence>
<dbReference type="GO" id="GO:0016787">
    <property type="term" value="F:hydrolase activity"/>
    <property type="evidence" value="ECO:0007669"/>
    <property type="project" value="UniProtKB-KW"/>
</dbReference>
<dbReference type="PROSITE" id="PS51782">
    <property type="entry name" value="LYSM"/>
    <property type="match status" value="1"/>
</dbReference>
<evidence type="ECO:0008006" key="8">
    <source>
        <dbReference type="Google" id="ProtNLM"/>
    </source>
</evidence>
<dbReference type="Proteomes" id="UP000322530">
    <property type="component" value="Unassembled WGS sequence"/>
</dbReference>
<dbReference type="InterPro" id="IPR018392">
    <property type="entry name" value="LysM"/>
</dbReference>
<dbReference type="Gene3D" id="3.10.350.10">
    <property type="entry name" value="LysM domain"/>
    <property type="match status" value="1"/>
</dbReference>